<accession>A0ABR4A1D4</accession>
<proteinExistence type="predicted"/>
<feature type="domain" description="Thg1 C-terminal" evidence="2">
    <location>
        <begin position="2"/>
        <end position="92"/>
    </location>
</feature>
<dbReference type="InterPro" id="IPR007537">
    <property type="entry name" value="tRNAHis_GuaTrfase_Thg1"/>
</dbReference>
<name>A0ABR4A1D4_9LECA</name>
<comment type="caution">
    <text evidence="3">The sequence shown here is derived from an EMBL/GenBank/DDBJ whole genome shotgun (WGS) entry which is preliminary data.</text>
</comment>
<dbReference type="Gene3D" id="3.30.70.3000">
    <property type="match status" value="1"/>
</dbReference>
<feature type="compositionally biased region" description="Low complexity" evidence="1">
    <location>
        <begin position="58"/>
        <end position="67"/>
    </location>
</feature>
<evidence type="ECO:0000313" key="4">
    <source>
        <dbReference type="Proteomes" id="UP001590950"/>
    </source>
</evidence>
<evidence type="ECO:0000256" key="1">
    <source>
        <dbReference type="SAM" id="MobiDB-lite"/>
    </source>
</evidence>
<dbReference type="PANTHER" id="PTHR12729:SF6">
    <property type="entry name" value="TRNA(HIS) GUANYLYLTRANSFERASE-RELATED"/>
    <property type="match status" value="1"/>
</dbReference>
<protein>
    <recommendedName>
        <fullName evidence="2">Thg1 C-terminal domain-containing protein</fullName>
    </recommendedName>
</protein>
<dbReference type="Proteomes" id="UP001590950">
    <property type="component" value="Unassembled WGS sequence"/>
</dbReference>
<dbReference type="InterPro" id="IPR038469">
    <property type="entry name" value="tRNAHis_GuaTrfase_Thg1_sf"/>
</dbReference>
<sequence length="115" mass="13025">MDAAAAEERLKGTLAADKNEILFSQFGINYNNEPEMYRKGSVVFRDYQTADMPAATAAIAGDGAETSKTQKEKERKRRSKAEIVVQHVDIIKDDFWNDRPWLLGSDAERYNINDP</sequence>
<keyword evidence="4" id="KW-1185">Reference proteome</keyword>
<evidence type="ECO:0000259" key="2">
    <source>
        <dbReference type="Pfam" id="PF14413"/>
    </source>
</evidence>
<organism evidence="3 4">
    <name type="scientific">Stereocaulon virgatum</name>
    <dbReference type="NCBI Taxonomy" id="373712"/>
    <lineage>
        <taxon>Eukaryota</taxon>
        <taxon>Fungi</taxon>
        <taxon>Dikarya</taxon>
        <taxon>Ascomycota</taxon>
        <taxon>Pezizomycotina</taxon>
        <taxon>Lecanoromycetes</taxon>
        <taxon>OSLEUM clade</taxon>
        <taxon>Lecanoromycetidae</taxon>
        <taxon>Lecanorales</taxon>
        <taxon>Lecanorineae</taxon>
        <taxon>Stereocaulaceae</taxon>
        <taxon>Stereocaulon</taxon>
    </lineage>
</organism>
<gene>
    <name evidence="3" type="ORF">N7G274_007947</name>
</gene>
<dbReference type="PANTHER" id="PTHR12729">
    <property type="entry name" value="TRNA(HIS) GUANYLYLTRANSFERASE-RELATED"/>
    <property type="match status" value="1"/>
</dbReference>
<dbReference type="InterPro" id="IPR025845">
    <property type="entry name" value="Thg1_C_dom"/>
</dbReference>
<evidence type="ECO:0000313" key="3">
    <source>
        <dbReference type="EMBL" id="KAL2039279.1"/>
    </source>
</evidence>
<dbReference type="EMBL" id="JBEFKJ010000026">
    <property type="protein sequence ID" value="KAL2039279.1"/>
    <property type="molecule type" value="Genomic_DNA"/>
</dbReference>
<reference evidence="3 4" key="1">
    <citation type="submission" date="2024-09" db="EMBL/GenBank/DDBJ databases">
        <title>Rethinking Asexuality: The Enigmatic Case of Functional Sexual Genes in Lepraria (Stereocaulaceae).</title>
        <authorList>
            <person name="Doellman M."/>
            <person name="Sun Y."/>
            <person name="Barcenas-Pena A."/>
            <person name="Lumbsch H.T."/>
            <person name="Grewe F."/>
        </authorList>
    </citation>
    <scope>NUCLEOTIDE SEQUENCE [LARGE SCALE GENOMIC DNA]</scope>
    <source>
        <strain evidence="3 4">Mercado 3170</strain>
    </source>
</reference>
<feature type="region of interest" description="Disordered" evidence="1">
    <location>
        <begin position="58"/>
        <end position="79"/>
    </location>
</feature>
<dbReference type="Pfam" id="PF14413">
    <property type="entry name" value="Thg1C"/>
    <property type="match status" value="1"/>
</dbReference>